<sequence>MAEEVRNPAHELSRAMVYTVPIGMVMGLVFLLLIVFTLPDIGTLLSGNACGVVSSGQLIAVMFALIMGNNAGRFALVSISMLHWFITLPYPSLFLRLSRPAGADAIPLYAFLLSTTIQLLLGLLHLGSSAAFNGFVAVAVVCLGASNALPVAVSLARGRHYASVIFVGFALFSAVWYWIDGRHHYVGPPVPQDNDGSETESMGRGENVGSIKPPKTFGDAELPVDQ</sequence>
<dbReference type="EMBL" id="MU276153">
    <property type="protein sequence ID" value="KAI0040996.1"/>
    <property type="molecule type" value="Genomic_DNA"/>
</dbReference>
<protein>
    <submittedName>
        <fullName evidence="1">Uncharacterized protein</fullName>
    </submittedName>
</protein>
<comment type="caution">
    <text evidence="1">The sequence shown here is derived from an EMBL/GenBank/DDBJ whole genome shotgun (WGS) entry which is preliminary data.</text>
</comment>
<proteinExistence type="predicted"/>
<evidence type="ECO:0000313" key="2">
    <source>
        <dbReference type="Proteomes" id="UP000814033"/>
    </source>
</evidence>
<accession>A0ACB8RBK5</accession>
<organism evidence="1 2">
    <name type="scientific">Auriscalpium vulgare</name>
    <dbReference type="NCBI Taxonomy" id="40419"/>
    <lineage>
        <taxon>Eukaryota</taxon>
        <taxon>Fungi</taxon>
        <taxon>Dikarya</taxon>
        <taxon>Basidiomycota</taxon>
        <taxon>Agaricomycotina</taxon>
        <taxon>Agaricomycetes</taxon>
        <taxon>Russulales</taxon>
        <taxon>Auriscalpiaceae</taxon>
        <taxon>Auriscalpium</taxon>
    </lineage>
</organism>
<reference evidence="1" key="2">
    <citation type="journal article" date="2022" name="New Phytol.">
        <title>Evolutionary transition to the ectomycorrhizal habit in the genomes of a hyperdiverse lineage of mushroom-forming fungi.</title>
        <authorList>
            <person name="Looney B."/>
            <person name="Miyauchi S."/>
            <person name="Morin E."/>
            <person name="Drula E."/>
            <person name="Courty P.E."/>
            <person name="Kohler A."/>
            <person name="Kuo A."/>
            <person name="LaButti K."/>
            <person name="Pangilinan J."/>
            <person name="Lipzen A."/>
            <person name="Riley R."/>
            <person name="Andreopoulos W."/>
            <person name="He G."/>
            <person name="Johnson J."/>
            <person name="Nolan M."/>
            <person name="Tritt A."/>
            <person name="Barry K.W."/>
            <person name="Grigoriev I.V."/>
            <person name="Nagy L.G."/>
            <person name="Hibbett D."/>
            <person name="Henrissat B."/>
            <person name="Matheny P.B."/>
            <person name="Labbe J."/>
            <person name="Martin F.M."/>
        </authorList>
    </citation>
    <scope>NUCLEOTIDE SEQUENCE</scope>
    <source>
        <strain evidence="1">FP105234-sp</strain>
    </source>
</reference>
<evidence type="ECO:0000313" key="1">
    <source>
        <dbReference type="EMBL" id="KAI0040996.1"/>
    </source>
</evidence>
<reference evidence="1" key="1">
    <citation type="submission" date="2021-02" db="EMBL/GenBank/DDBJ databases">
        <authorList>
            <consortium name="DOE Joint Genome Institute"/>
            <person name="Ahrendt S."/>
            <person name="Looney B.P."/>
            <person name="Miyauchi S."/>
            <person name="Morin E."/>
            <person name="Drula E."/>
            <person name="Courty P.E."/>
            <person name="Chicoki N."/>
            <person name="Fauchery L."/>
            <person name="Kohler A."/>
            <person name="Kuo A."/>
            <person name="Labutti K."/>
            <person name="Pangilinan J."/>
            <person name="Lipzen A."/>
            <person name="Riley R."/>
            <person name="Andreopoulos W."/>
            <person name="He G."/>
            <person name="Johnson J."/>
            <person name="Barry K.W."/>
            <person name="Grigoriev I.V."/>
            <person name="Nagy L."/>
            <person name="Hibbett D."/>
            <person name="Henrissat B."/>
            <person name="Matheny P.B."/>
            <person name="Labbe J."/>
            <person name="Martin F."/>
        </authorList>
    </citation>
    <scope>NUCLEOTIDE SEQUENCE</scope>
    <source>
        <strain evidence="1">FP105234-sp</strain>
    </source>
</reference>
<keyword evidence="2" id="KW-1185">Reference proteome</keyword>
<dbReference type="Proteomes" id="UP000814033">
    <property type="component" value="Unassembled WGS sequence"/>
</dbReference>
<gene>
    <name evidence="1" type="ORF">FA95DRAFT_1576621</name>
</gene>
<name>A0ACB8RBK5_9AGAM</name>